<gene>
    <name evidence="1" type="ORF">FRUB_09714</name>
</gene>
<proteinExistence type="predicted"/>
<dbReference type="AlphaFoldDB" id="A0A225D044"/>
<dbReference type="Proteomes" id="UP000214646">
    <property type="component" value="Unassembled WGS sequence"/>
</dbReference>
<evidence type="ECO:0000313" key="2">
    <source>
        <dbReference type="Proteomes" id="UP000214646"/>
    </source>
</evidence>
<comment type="caution">
    <text evidence="1">The sequence shown here is derived from an EMBL/GenBank/DDBJ whole genome shotgun (WGS) entry which is preliminary data.</text>
</comment>
<protein>
    <submittedName>
        <fullName evidence="1">Uncharacterized protein</fullName>
    </submittedName>
</protein>
<keyword evidence="2" id="KW-1185">Reference proteome</keyword>
<accession>A0A225D044</accession>
<reference evidence="2" key="1">
    <citation type="submission" date="2017-06" db="EMBL/GenBank/DDBJ databases">
        <title>Genome analysis of Fimbriiglobus ruber SP5, the first member of the order Planctomycetales with confirmed chitinolytic capability.</title>
        <authorList>
            <person name="Ravin N.V."/>
            <person name="Rakitin A.L."/>
            <person name="Ivanova A.A."/>
            <person name="Beletsky A.V."/>
            <person name="Kulichevskaya I.S."/>
            <person name="Mardanov A.V."/>
            <person name="Dedysh S.N."/>
        </authorList>
    </citation>
    <scope>NUCLEOTIDE SEQUENCE [LARGE SCALE GENOMIC DNA]</scope>
    <source>
        <strain evidence="2">SP5</strain>
    </source>
</reference>
<organism evidence="1 2">
    <name type="scientific">Fimbriiglobus ruber</name>
    <dbReference type="NCBI Taxonomy" id="1908690"/>
    <lineage>
        <taxon>Bacteria</taxon>
        <taxon>Pseudomonadati</taxon>
        <taxon>Planctomycetota</taxon>
        <taxon>Planctomycetia</taxon>
        <taxon>Gemmatales</taxon>
        <taxon>Gemmataceae</taxon>
        <taxon>Fimbriiglobus</taxon>
    </lineage>
</organism>
<sequence>MQTKQVERSDAHRKLDAGCANRQIGAAQSYNFAALLAKFAKKGKVTR</sequence>
<evidence type="ECO:0000313" key="1">
    <source>
        <dbReference type="EMBL" id="OWK34872.1"/>
    </source>
</evidence>
<name>A0A225D044_9BACT</name>
<dbReference type="EMBL" id="NIDE01000019">
    <property type="protein sequence ID" value="OWK34872.1"/>
    <property type="molecule type" value="Genomic_DNA"/>
</dbReference>